<reference evidence="1 4" key="2">
    <citation type="journal article" date="2019" name="Nat. Med.">
        <title>A library of human gut bacterial isolates paired with longitudinal multiomics data enables mechanistic microbiome research.</title>
        <authorList>
            <person name="Poyet M."/>
            <person name="Groussin M."/>
            <person name="Gibbons S.M."/>
            <person name="Avila-Pacheco J."/>
            <person name="Jiang X."/>
            <person name="Kearney S.M."/>
            <person name="Perrotta A.R."/>
            <person name="Berdy B."/>
            <person name="Zhao S."/>
            <person name="Lieberman T.D."/>
            <person name="Swanson P.K."/>
            <person name="Smith M."/>
            <person name="Roesemann S."/>
            <person name="Alexander J.E."/>
            <person name="Rich S.A."/>
            <person name="Livny J."/>
            <person name="Vlamakis H."/>
            <person name="Clish C."/>
            <person name="Bullock K."/>
            <person name="Deik A."/>
            <person name="Scott J."/>
            <person name="Pierce K.A."/>
            <person name="Xavier R.J."/>
            <person name="Alm E.J."/>
        </authorList>
    </citation>
    <scope>NUCLEOTIDE SEQUENCE [LARGE SCALE GENOMIC DNA]</scope>
    <source>
        <strain evidence="1 4">BIOML-A73</strain>
    </source>
</reference>
<proteinExistence type="predicted"/>
<reference evidence="2 3" key="1">
    <citation type="submission" date="2018-08" db="EMBL/GenBank/DDBJ databases">
        <title>A genome reference for cultivated species of the human gut microbiota.</title>
        <authorList>
            <person name="Zou Y."/>
            <person name="Xue W."/>
            <person name="Luo G."/>
        </authorList>
    </citation>
    <scope>NUCLEOTIDE SEQUENCE [LARGE SCALE GENOMIC DNA]</scope>
    <source>
        <strain evidence="2 3">AF38-2</strain>
    </source>
</reference>
<dbReference type="EMBL" id="WDER01000033">
    <property type="protein sequence ID" value="KAB6081985.1"/>
    <property type="molecule type" value="Genomic_DNA"/>
</dbReference>
<sequence>MMPIARGQITIVDLNDAKSMNMYLGSNQPLTQIFNKENSTYVPNYTASPFLVITPEMYVSGTTTNVISRLKAAPTYTVNGGAITAFGGTVAATAPYALTLKNNMTSVSQMKVECSGIYVDPGTGLETPVKSVINYTKTENAGQLIIAIAYAPKGNVFKNGQSESLTAHCDMWRGSSIDADKVAYQWHKLKSDGTWESLAASNSYGITGTTTNEISIPASAVLNFESFKCAIKDTDTASGTYNTTVSDIISFSDLSDPYIVEVSSTTGDKLVNGQGSTTINAKVWQNGEAFTDSAADTKFVFSWKKYNKDGTQDTAWGTSGVKTGKTITVTAAEVDVKATFVVELSLK</sequence>
<dbReference type="EMBL" id="QROO01000028">
    <property type="protein sequence ID" value="RHL34539.1"/>
    <property type="molecule type" value="Genomic_DNA"/>
</dbReference>
<name>A0A415KE30_9BACE</name>
<gene>
    <name evidence="2" type="ORF">DW027_19170</name>
    <name evidence="1" type="ORF">GA560_12945</name>
</gene>
<dbReference type="Proteomes" id="UP000474077">
    <property type="component" value="Unassembled WGS sequence"/>
</dbReference>
<comment type="caution">
    <text evidence="2">The sequence shown here is derived from an EMBL/GenBank/DDBJ whole genome shotgun (WGS) entry which is preliminary data.</text>
</comment>
<evidence type="ECO:0000313" key="2">
    <source>
        <dbReference type="EMBL" id="RHL34539.1"/>
    </source>
</evidence>
<evidence type="ECO:0000313" key="3">
    <source>
        <dbReference type="Proteomes" id="UP000284495"/>
    </source>
</evidence>
<accession>A0A415KE30</accession>
<organism evidence="2 3">
    <name type="scientific">Bacteroides xylanisolvens</name>
    <dbReference type="NCBI Taxonomy" id="371601"/>
    <lineage>
        <taxon>Bacteria</taxon>
        <taxon>Pseudomonadati</taxon>
        <taxon>Bacteroidota</taxon>
        <taxon>Bacteroidia</taxon>
        <taxon>Bacteroidales</taxon>
        <taxon>Bacteroidaceae</taxon>
        <taxon>Bacteroides</taxon>
    </lineage>
</organism>
<evidence type="ECO:0000313" key="4">
    <source>
        <dbReference type="Proteomes" id="UP000474077"/>
    </source>
</evidence>
<evidence type="ECO:0000313" key="1">
    <source>
        <dbReference type="EMBL" id="KAB6081985.1"/>
    </source>
</evidence>
<dbReference type="AlphaFoldDB" id="A0A415KE30"/>
<dbReference type="Proteomes" id="UP000284495">
    <property type="component" value="Unassembled WGS sequence"/>
</dbReference>
<protein>
    <submittedName>
        <fullName evidence="2">Uncharacterized protein</fullName>
    </submittedName>
</protein>